<evidence type="ECO:0000256" key="6">
    <source>
        <dbReference type="ARBA" id="ARBA00022679"/>
    </source>
</evidence>
<dbReference type="Gene3D" id="1.10.287.130">
    <property type="match status" value="1"/>
</dbReference>
<dbReference type="InterPro" id="IPR003594">
    <property type="entry name" value="HATPase_dom"/>
</dbReference>
<keyword evidence="10" id="KW-0812">Transmembrane</keyword>
<keyword evidence="8 13" id="KW-0418">Kinase</keyword>
<evidence type="ECO:0000256" key="5">
    <source>
        <dbReference type="ARBA" id="ARBA00022553"/>
    </source>
</evidence>
<dbReference type="GO" id="GO:0005886">
    <property type="term" value="C:plasma membrane"/>
    <property type="evidence" value="ECO:0007669"/>
    <property type="project" value="UniProtKB-SubCell"/>
</dbReference>
<keyword evidence="14" id="KW-1185">Reference proteome</keyword>
<dbReference type="GO" id="GO:0005524">
    <property type="term" value="F:ATP binding"/>
    <property type="evidence" value="ECO:0007669"/>
    <property type="project" value="UniProtKB-KW"/>
</dbReference>
<feature type="transmembrane region" description="Helical" evidence="10">
    <location>
        <begin position="95"/>
        <end position="112"/>
    </location>
</feature>
<evidence type="ECO:0000256" key="11">
    <source>
        <dbReference type="SAM" id="SignalP"/>
    </source>
</evidence>
<evidence type="ECO:0000256" key="1">
    <source>
        <dbReference type="ARBA" id="ARBA00000085"/>
    </source>
</evidence>
<evidence type="ECO:0000256" key="10">
    <source>
        <dbReference type="SAM" id="Phobius"/>
    </source>
</evidence>
<feature type="transmembrane region" description="Helical" evidence="10">
    <location>
        <begin position="35"/>
        <end position="53"/>
    </location>
</feature>
<feature type="signal peptide" evidence="11">
    <location>
        <begin position="1"/>
        <end position="19"/>
    </location>
</feature>
<feature type="transmembrane region" description="Helical" evidence="10">
    <location>
        <begin position="65"/>
        <end position="83"/>
    </location>
</feature>
<dbReference type="Proteomes" id="UP000293912">
    <property type="component" value="Chromosome"/>
</dbReference>
<gene>
    <name evidence="13" type="primary">regB</name>
    <name evidence="13" type="ORF">HPF_06335</name>
</gene>
<dbReference type="EC" id="2.7.13.3" evidence="3"/>
<evidence type="ECO:0000256" key="2">
    <source>
        <dbReference type="ARBA" id="ARBA00004651"/>
    </source>
</evidence>
<dbReference type="EMBL" id="CP037867">
    <property type="protein sequence ID" value="QBM27295.1"/>
    <property type="molecule type" value="Genomic_DNA"/>
</dbReference>
<name>A0A4P6WY27_HYDPS</name>
<dbReference type="PROSITE" id="PS50109">
    <property type="entry name" value="HIS_KIN"/>
    <property type="match status" value="1"/>
</dbReference>
<dbReference type="AlphaFoldDB" id="A0A4P6WY27"/>
<dbReference type="InterPro" id="IPR004358">
    <property type="entry name" value="Sig_transdc_His_kin-like_C"/>
</dbReference>
<evidence type="ECO:0000256" key="4">
    <source>
        <dbReference type="ARBA" id="ARBA00022475"/>
    </source>
</evidence>
<dbReference type="SUPFAM" id="SSF47384">
    <property type="entry name" value="Homodimeric domain of signal transducing histidine kinase"/>
    <property type="match status" value="1"/>
</dbReference>
<keyword evidence="10" id="KW-1133">Transmembrane helix</keyword>
<feature type="chain" id="PRO_5020365609" description="histidine kinase" evidence="11">
    <location>
        <begin position="20"/>
        <end position="448"/>
    </location>
</feature>
<reference evidence="13 14" key="1">
    <citation type="submission" date="2019-03" db="EMBL/GenBank/DDBJ databases">
        <authorList>
            <person name="Sebastian G."/>
            <person name="Baumann P."/>
            <person name="Ruckert C."/>
            <person name="Kalinowski J."/>
            <person name="Nebel B."/>
            <person name="Takors R."/>
            <person name="Blombach B."/>
        </authorList>
    </citation>
    <scope>NUCLEOTIDE SEQUENCE [LARGE SCALE GENOMIC DNA]</scope>
    <source>
        <strain evidence="13 14">DSM 1084</strain>
    </source>
</reference>
<dbReference type="InterPro" id="IPR050980">
    <property type="entry name" value="2C_sensor_his_kinase"/>
</dbReference>
<organism evidence="13 14">
    <name type="scientific">Hydrogenophaga pseudoflava</name>
    <name type="common">Pseudomonas carboxydoflava</name>
    <dbReference type="NCBI Taxonomy" id="47421"/>
    <lineage>
        <taxon>Bacteria</taxon>
        <taxon>Pseudomonadati</taxon>
        <taxon>Pseudomonadota</taxon>
        <taxon>Betaproteobacteria</taxon>
        <taxon>Burkholderiales</taxon>
        <taxon>Comamonadaceae</taxon>
        <taxon>Hydrogenophaga</taxon>
    </lineage>
</organism>
<dbReference type="PANTHER" id="PTHR44936:SF10">
    <property type="entry name" value="SENSOR PROTEIN RSTB"/>
    <property type="match status" value="1"/>
</dbReference>
<keyword evidence="9" id="KW-0067">ATP-binding</keyword>
<dbReference type="SMART" id="SM00387">
    <property type="entry name" value="HATPase_c"/>
    <property type="match status" value="1"/>
</dbReference>
<keyword evidence="4" id="KW-1003">Cell membrane</keyword>
<keyword evidence="5" id="KW-0597">Phosphoprotein</keyword>
<proteinExistence type="predicted"/>
<accession>A0A4P6WY27</accession>
<dbReference type="PANTHER" id="PTHR44936">
    <property type="entry name" value="SENSOR PROTEIN CREC"/>
    <property type="match status" value="1"/>
</dbReference>
<dbReference type="Gene3D" id="3.30.565.10">
    <property type="entry name" value="Histidine kinase-like ATPase, C-terminal domain"/>
    <property type="match status" value="1"/>
</dbReference>
<comment type="catalytic activity">
    <reaction evidence="1">
        <text>ATP + protein L-histidine = ADP + protein N-phospho-L-histidine.</text>
        <dbReference type="EC" id="2.7.13.3"/>
    </reaction>
</comment>
<dbReference type="GO" id="GO:0000155">
    <property type="term" value="F:phosphorelay sensor kinase activity"/>
    <property type="evidence" value="ECO:0007669"/>
    <property type="project" value="InterPro"/>
</dbReference>
<dbReference type="InterPro" id="IPR036097">
    <property type="entry name" value="HisK_dim/P_sf"/>
</dbReference>
<evidence type="ECO:0000259" key="12">
    <source>
        <dbReference type="PROSITE" id="PS50109"/>
    </source>
</evidence>
<dbReference type="KEGG" id="hpse:HPF_06335"/>
<protein>
    <recommendedName>
        <fullName evidence="3">histidine kinase</fullName>
        <ecNumber evidence="3">2.7.13.3</ecNumber>
    </recommendedName>
</protein>
<evidence type="ECO:0000256" key="8">
    <source>
        <dbReference type="ARBA" id="ARBA00022777"/>
    </source>
</evidence>
<evidence type="ECO:0000256" key="3">
    <source>
        <dbReference type="ARBA" id="ARBA00012438"/>
    </source>
</evidence>
<dbReference type="Pfam" id="PF02518">
    <property type="entry name" value="HATPase_c"/>
    <property type="match status" value="1"/>
</dbReference>
<evidence type="ECO:0000313" key="14">
    <source>
        <dbReference type="Proteomes" id="UP000293912"/>
    </source>
</evidence>
<dbReference type="CDD" id="cd00082">
    <property type="entry name" value="HisKA"/>
    <property type="match status" value="1"/>
</dbReference>
<dbReference type="InterPro" id="IPR036890">
    <property type="entry name" value="HATPase_C_sf"/>
</dbReference>
<dbReference type="InterPro" id="IPR003661">
    <property type="entry name" value="HisK_dim/P_dom"/>
</dbReference>
<keyword evidence="11" id="KW-0732">Signal</keyword>
<evidence type="ECO:0000313" key="13">
    <source>
        <dbReference type="EMBL" id="QBM27295.1"/>
    </source>
</evidence>
<feature type="domain" description="Histidine kinase" evidence="12">
    <location>
        <begin position="230"/>
        <end position="437"/>
    </location>
</feature>
<feature type="transmembrane region" description="Helical" evidence="10">
    <location>
        <begin position="124"/>
        <end position="157"/>
    </location>
</feature>
<evidence type="ECO:0000256" key="7">
    <source>
        <dbReference type="ARBA" id="ARBA00022741"/>
    </source>
</evidence>
<sequence precursor="true">MCLVGTASPMVNVASPSHAAVGPDQAAGLKNLQQLIQLRWMALFGQIATVAVVAHGMDIPIPEHIMYAVLAGLGAFNLLSLLRCRTPLPVTATELLLTLLVDVGALTALLYLSGGTTNPFVFLFLLQVILGAVLLPVWATWVMVAVTTLCFAGLALWARPLPLPLDHDQGLASPYTQGMLICFVLNAVLLVVFISRIVGNLRERDTRLALLRQRAAEEEHVVRMGLLASGAAHELGTPLSTLAVILGDWQHLPHFSSEPELADDVAEMQAQVARCKAIVSGILLSAGEARGESSSETTVCAFLDSVVQAWCERRNCSGFHYHNAFGDDLPMVADSAIQQMIGNVLDNAADASPQAVWFEARREDDALVLTVWDQGPGFAPQLLPQIGKPYQSTKGHPGGGLGLFLVFNVARTLGGNVVVGNLPEGGAQVRITLPLAAITLAEDAPHGI</sequence>
<evidence type="ECO:0000256" key="9">
    <source>
        <dbReference type="ARBA" id="ARBA00022840"/>
    </source>
</evidence>
<keyword evidence="6 13" id="KW-0808">Transferase</keyword>
<keyword evidence="7" id="KW-0547">Nucleotide-binding</keyword>
<dbReference type="Pfam" id="PF25323">
    <property type="entry name" value="6TM_PilS"/>
    <property type="match status" value="1"/>
</dbReference>
<keyword evidence="10" id="KW-0472">Membrane</keyword>
<dbReference type="PRINTS" id="PR00344">
    <property type="entry name" value="BCTRLSENSOR"/>
</dbReference>
<feature type="transmembrane region" description="Helical" evidence="10">
    <location>
        <begin position="177"/>
        <end position="198"/>
    </location>
</feature>
<comment type="subcellular location">
    <subcellularLocation>
        <location evidence="2">Cell membrane</location>
        <topology evidence="2">Multi-pass membrane protein</topology>
    </subcellularLocation>
</comment>
<dbReference type="SUPFAM" id="SSF55874">
    <property type="entry name" value="ATPase domain of HSP90 chaperone/DNA topoisomerase II/histidine kinase"/>
    <property type="match status" value="1"/>
</dbReference>
<dbReference type="InterPro" id="IPR005467">
    <property type="entry name" value="His_kinase_dom"/>
</dbReference>